<proteinExistence type="predicted"/>
<evidence type="ECO:0000313" key="2">
    <source>
        <dbReference type="EMBL" id="EAZ17771.1"/>
    </source>
</evidence>
<evidence type="ECO:0000259" key="1">
    <source>
        <dbReference type="PROSITE" id="PS50181"/>
    </source>
</evidence>
<dbReference type="PANTHER" id="PTHR34223">
    <property type="entry name" value="OS11G0201299 PROTEIN"/>
    <property type="match status" value="1"/>
</dbReference>
<dbReference type="InterPro" id="IPR053197">
    <property type="entry name" value="F-box_SCFL_complex_component"/>
</dbReference>
<dbReference type="EMBL" id="CM000148">
    <property type="protein sequence ID" value="EAZ17771.1"/>
    <property type="molecule type" value="Genomic_DNA"/>
</dbReference>
<dbReference type="Proteomes" id="UP000007752">
    <property type="component" value="Chromosome 11"/>
</dbReference>
<dbReference type="SUPFAM" id="SSF81383">
    <property type="entry name" value="F-box domain"/>
    <property type="match status" value="1"/>
</dbReference>
<gene>
    <name evidence="2" type="ORF">OsJ_33315</name>
</gene>
<dbReference type="PANTHER" id="PTHR34223:SF22">
    <property type="entry name" value="OS11G0208300 PROTEIN"/>
    <property type="match status" value="1"/>
</dbReference>
<dbReference type="CDD" id="cd22160">
    <property type="entry name" value="F-box_AtFBL13-like"/>
    <property type="match status" value="1"/>
</dbReference>
<name>A3C9K8_ORYSJ</name>
<protein>
    <recommendedName>
        <fullName evidence="1">F-box domain-containing protein</fullName>
    </recommendedName>
</protein>
<sequence length="432" mass="47486">MPPRIRRAPARRAAPEEVPDRVSALPDEALHAVLSLLPAHDAVRTCVLARRWRHLWEHAAGAPASPTSRGGIRGCGAKGLGKVHPLRWNGASFVARRRREGAFGNLFQPGTSISPGAQRGKPLLRHHAPGLRISLPAYITLPDVPLISQRLTRLELDGVLGNDNILDFSCCPALIALKMKCCRINAEKMSSPSVKILSLASCEFYPATRTQMSFPSVVSLELDGCSGSVPFLESMPSLVAAIVIFDDDYADRCDNSVLGDCGDDSCVDCCNYSDRSKCVCLNGLLEATHLELSAEPAMYVFRRDLNLLLACHTFAKLKTLALGEWCMTHDLSALIRFLQQSPILEKLTIKIPEEPKCSMDAGQQKIPEEPFVSNHLKIVEIKCKGKEVMWVCKFLKTLGTFGIPLEKINIKLTSEHCRSECFNFVCTGFSCS</sequence>
<feature type="domain" description="F-box" evidence="1">
    <location>
        <begin position="19"/>
        <end position="55"/>
    </location>
</feature>
<dbReference type="PROSITE" id="PS50181">
    <property type="entry name" value="FBOX"/>
    <property type="match status" value="1"/>
</dbReference>
<dbReference type="AlphaFoldDB" id="A3C9K8"/>
<accession>A3C9K8</accession>
<reference evidence="2" key="1">
    <citation type="journal article" date="2005" name="PLoS Biol.">
        <title>The genomes of Oryza sativa: a history of duplications.</title>
        <authorList>
            <person name="Yu J."/>
            <person name="Wang J."/>
            <person name="Lin W."/>
            <person name="Li S."/>
            <person name="Li H."/>
            <person name="Zhou J."/>
            <person name="Ni P."/>
            <person name="Dong W."/>
            <person name="Hu S."/>
            <person name="Zeng C."/>
            <person name="Zhang J."/>
            <person name="Zhang Y."/>
            <person name="Li R."/>
            <person name="Xu Z."/>
            <person name="Li S."/>
            <person name="Li X."/>
            <person name="Zheng H."/>
            <person name="Cong L."/>
            <person name="Lin L."/>
            <person name="Yin J."/>
            <person name="Geng J."/>
            <person name="Li G."/>
            <person name="Shi J."/>
            <person name="Liu J."/>
            <person name="Lv H."/>
            <person name="Li J."/>
            <person name="Wang J."/>
            <person name="Deng Y."/>
            <person name="Ran L."/>
            <person name="Shi X."/>
            <person name="Wang X."/>
            <person name="Wu Q."/>
            <person name="Li C."/>
            <person name="Ren X."/>
            <person name="Wang J."/>
            <person name="Wang X."/>
            <person name="Li D."/>
            <person name="Liu D."/>
            <person name="Zhang X."/>
            <person name="Ji Z."/>
            <person name="Zhao W."/>
            <person name="Sun Y."/>
            <person name="Zhang Z."/>
            <person name="Bao J."/>
            <person name="Han Y."/>
            <person name="Dong L."/>
            <person name="Ji J."/>
            <person name="Chen P."/>
            <person name="Wu S."/>
            <person name="Liu J."/>
            <person name="Xiao Y."/>
            <person name="Bu D."/>
            <person name="Tan J."/>
            <person name="Yang L."/>
            <person name="Ye C."/>
            <person name="Zhang J."/>
            <person name="Xu J."/>
            <person name="Zhou Y."/>
            <person name="Yu Y."/>
            <person name="Zhang B."/>
            <person name="Zhuang S."/>
            <person name="Wei H."/>
            <person name="Liu B."/>
            <person name="Lei M."/>
            <person name="Yu H."/>
            <person name="Li Y."/>
            <person name="Xu H."/>
            <person name="Wei S."/>
            <person name="He X."/>
            <person name="Fang L."/>
            <person name="Zhang Z."/>
            <person name="Zhang Y."/>
            <person name="Huang X."/>
            <person name="Su Z."/>
            <person name="Tong W."/>
            <person name="Li J."/>
            <person name="Tong Z."/>
            <person name="Li S."/>
            <person name="Ye J."/>
            <person name="Wang L."/>
            <person name="Fang L."/>
            <person name="Lei T."/>
            <person name="Chen C."/>
            <person name="Chen H."/>
            <person name="Xu Z."/>
            <person name="Li H."/>
            <person name="Huang H."/>
            <person name="Zhang F."/>
            <person name="Xu H."/>
            <person name="Li N."/>
            <person name="Zhao C."/>
            <person name="Li S."/>
            <person name="Dong L."/>
            <person name="Huang Y."/>
            <person name="Li L."/>
            <person name="Xi Y."/>
            <person name="Qi Q."/>
            <person name="Li W."/>
            <person name="Zhang B."/>
            <person name="Hu W."/>
            <person name="Zhang Y."/>
            <person name="Tian X."/>
            <person name="Jiao Y."/>
            <person name="Liang X."/>
            <person name="Jin J."/>
            <person name="Gao L."/>
            <person name="Zheng W."/>
            <person name="Hao B."/>
            <person name="Liu S."/>
            <person name="Wang W."/>
            <person name="Yuan L."/>
            <person name="Cao M."/>
            <person name="McDermott J."/>
            <person name="Samudrala R."/>
            <person name="Wang J."/>
            <person name="Wong G.K."/>
            <person name="Yang H."/>
        </authorList>
    </citation>
    <scope>NUCLEOTIDE SEQUENCE [LARGE SCALE GENOMIC DNA]</scope>
</reference>
<organism evidence="2">
    <name type="scientific">Oryza sativa subsp. japonica</name>
    <name type="common">Rice</name>
    <dbReference type="NCBI Taxonomy" id="39947"/>
    <lineage>
        <taxon>Eukaryota</taxon>
        <taxon>Viridiplantae</taxon>
        <taxon>Streptophyta</taxon>
        <taxon>Embryophyta</taxon>
        <taxon>Tracheophyta</taxon>
        <taxon>Spermatophyta</taxon>
        <taxon>Magnoliopsida</taxon>
        <taxon>Liliopsida</taxon>
        <taxon>Poales</taxon>
        <taxon>Poaceae</taxon>
        <taxon>BOP clade</taxon>
        <taxon>Oryzoideae</taxon>
        <taxon>Oryzeae</taxon>
        <taxon>Oryzinae</taxon>
        <taxon>Oryza</taxon>
        <taxon>Oryza sativa</taxon>
    </lineage>
</organism>
<dbReference type="InterPro" id="IPR001810">
    <property type="entry name" value="F-box_dom"/>
</dbReference>
<dbReference type="InterPro" id="IPR036047">
    <property type="entry name" value="F-box-like_dom_sf"/>
</dbReference>
<dbReference type="Pfam" id="PF00646">
    <property type="entry name" value="F-box"/>
    <property type="match status" value="1"/>
</dbReference>
<dbReference type="InterPro" id="IPR053781">
    <property type="entry name" value="F-box_AtFBL13-like"/>
</dbReference>
<dbReference type="SUPFAM" id="SSF52047">
    <property type="entry name" value="RNI-like"/>
    <property type="match status" value="1"/>
</dbReference>
<reference evidence="2" key="2">
    <citation type="submission" date="2008-12" db="EMBL/GenBank/DDBJ databases">
        <title>Improved gene annotation of the rice (Oryza sativa) genomes.</title>
        <authorList>
            <person name="Wang J."/>
            <person name="Li R."/>
            <person name="Fan W."/>
            <person name="Huang Q."/>
            <person name="Zhang J."/>
            <person name="Zhou Y."/>
            <person name="Hu Y."/>
            <person name="Zi S."/>
            <person name="Li J."/>
            <person name="Ni P."/>
            <person name="Zheng H."/>
            <person name="Zhang Y."/>
            <person name="Zhao M."/>
            <person name="Hao Q."/>
            <person name="McDermott J."/>
            <person name="Samudrala R."/>
            <person name="Kristiansen K."/>
            <person name="Wong G.K.-S."/>
        </authorList>
    </citation>
    <scope>NUCLEOTIDE SEQUENCE</scope>
</reference>
<dbReference type="Gene3D" id="1.20.1280.50">
    <property type="match status" value="1"/>
</dbReference>